<dbReference type="InterPro" id="IPR029063">
    <property type="entry name" value="SAM-dependent_MTases_sf"/>
</dbReference>
<keyword evidence="1 3" id="KW-0489">Methyltransferase</keyword>
<organism evidence="3 4">
    <name type="scientific">Helicobacter cholecystus</name>
    <dbReference type="NCBI Taxonomy" id="45498"/>
    <lineage>
        <taxon>Bacteria</taxon>
        <taxon>Pseudomonadati</taxon>
        <taxon>Campylobacterota</taxon>
        <taxon>Epsilonproteobacteria</taxon>
        <taxon>Campylobacterales</taxon>
        <taxon>Helicobacteraceae</taxon>
        <taxon>Helicobacter</taxon>
    </lineage>
</organism>
<dbReference type="InterPro" id="IPR004398">
    <property type="entry name" value="RNA_MeTrfase_RsmD"/>
</dbReference>
<evidence type="ECO:0000256" key="2">
    <source>
        <dbReference type="ARBA" id="ARBA00022679"/>
    </source>
</evidence>
<dbReference type="NCBIfam" id="TIGR00095">
    <property type="entry name" value="16S rRNA (guanine(966)-N(2))-methyltransferase RsmD"/>
    <property type="match status" value="1"/>
</dbReference>
<dbReference type="GO" id="GO:0008168">
    <property type="term" value="F:methyltransferase activity"/>
    <property type="evidence" value="ECO:0007669"/>
    <property type="project" value="UniProtKB-KW"/>
</dbReference>
<gene>
    <name evidence="3" type="primary">rsmD</name>
    <name evidence="3" type="ORF">CQA62_06615</name>
</gene>
<dbReference type="PANTHER" id="PTHR43542">
    <property type="entry name" value="METHYLTRANSFERASE"/>
    <property type="match status" value="1"/>
</dbReference>
<evidence type="ECO:0000313" key="3">
    <source>
        <dbReference type="EMBL" id="RDU68134.1"/>
    </source>
</evidence>
<keyword evidence="2 3" id="KW-0808">Transferase</keyword>
<keyword evidence="4" id="KW-1185">Reference proteome</keyword>
<dbReference type="GO" id="GO:0031167">
    <property type="term" value="P:rRNA methylation"/>
    <property type="evidence" value="ECO:0007669"/>
    <property type="project" value="InterPro"/>
</dbReference>
<protein>
    <submittedName>
        <fullName evidence="3">16S rRNA (Guanine(966)-N(2))-methyltransferase RsmD</fullName>
    </submittedName>
</protein>
<dbReference type="EMBL" id="NXLU01000013">
    <property type="protein sequence ID" value="RDU68134.1"/>
    <property type="molecule type" value="Genomic_DNA"/>
</dbReference>
<sequence length="190" mass="21677">MSMLKVIGGKYRGMRLEMLEATTTRPTKAILKESLFNVLQNDIVGRVFIEGFGGSGSVGIEALSRGASEAIFIEKDEQALQILKKNLTRLRDEKTEVLQGDSFTLLHSVIEKIQKKGILYLDPPFCIRENMQNVYIQCFSLVERIINPYLNLVIFEHLSEYEMPKNLGNFCIIKSRKFGKSTLSYYVKEV</sequence>
<evidence type="ECO:0000256" key="1">
    <source>
        <dbReference type="ARBA" id="ARBA00022603"/>
    </source>
</evidence>
<name>A0A3D8IU06_9HELI</name>
<dbReference type="OrthoDB" id="9803017at2"/>
<dbReference type="Proteomes" id="UP000257067">
    <property type="component" value="Unassembled WGS sequence"/>
</dbReference>
<dbReference type="PANTHER" id="PTHR43542:SF1">
    <property type="entry name" value="METHYLTRANSFERASE"/>
    <property type="match status" value="1"/>
</dbReference>
<accession>A0A3D8IU06</accession>
<dbReference type="Gene3D" id="3.40.50.150">
    <property type="entry name" value="Vaccinia Virus protein VP39"/>
    <property type="match status" value="1"/>
</dbReference>
<reference evidence="3 4" key="1">
    <citation type="submission" date="2018-04" db="EMBL/GenBank/DDBJ databases">
        <title>Novel Campyloabacter and Helicobacter Species and Strains.</title>
        <authorList>
            <person name="Mannion A.J."/>
            <person name="Shen Z."/>
            <person name="Fox J.G."/>
        </authorList>
    </citation>
    <scope>NUCLEOTIDE SEQUENCE [LARGE SCALE GENOMIC DNA]</scope>
    <source>
        <strain evidence="3 4">ATCC 700242</strain>
    </source>
</reference>
<dbReference type="SUPFAM" id="SSF53335">
    <property type="entry name" value="S-adenosyl-L-methionine-dependent methyltransferases"/>
    <property type="match status" value="1"/>
</dbReference>
<comment type="caution">
    <text evidence="3">The sequence shown here is derived from an EMBL/GenBank/DDBJ whole genome shotgun (WGS) entry which is preliminary data.</text>
</comment>
<dbReference type="RefSeq" id="WP_104725167.1">
    <property type="nucleotide sequence ID" value="NZ_FZNE01000016.1"/>
</dbReference>
<evidence type="ECO:0000313" key="4">
    <source>
        <dbReference type="Proteomes" id="UP000257067"/>
    </source>
</evidence>
<proteinExistence type="predicted"/>
<dbReference type="Pfam" id="PF03602">
    <property type="entry name" value="Cons_hypoth95"/>
    <property type="match status" value="1"/>
</dbReference>
<dbReference type="AlphaFoldDB" id="A0A3D8IU06"/>
<dbReference type="PIRSF" id="PIRSF004553">
    <property type="entry name" value="CHP00095"/>
    <property type="match status" value="1"/>
</dbReference>